<sequence>MELLVDYRWLLARQEDILRSDLTVNDLSVLVGMAARHRVDPPRLDHEHPDAYWRAAVFLEECVLLRPLPARNEAYGYGLAIAYLEASGAPVDTAYELWRDLIHDIRALRLDSYAIAERLRSLPPQDAPAQQQ</sequence>
<reference evidence="1 2" key="1">
    <citation type="submission" date="2024-09" db="EMBL/GenBank/DDBJ databases">
        <authorList>
            <person name="Sun Q."/>
            <person name="Mori K."/>
        </authorList>
    </citation>
    <scope>NUCLEOTIDE SEQUENCE [LARGE SCALE GENOMIC DNA]</scope>
    <source>
        <strain evidence="1 2">JCM 4362</strain>
    </source>
</reference>
<dbReference type="EMBL" id="JBHMCR010000019">
    <property type="protein sequence ID" value="MFB9523634.1"/>
    <property type="molecule type" value="Genomic_DNA"/>
</dbReference>
<evidence type="ECO:0000313" key="1">
    <source>
        <dbReference type="EMBL" id="MFB9523634.1"/>
    </source>
</evidence>
<gene>
    <name evidence="1" type="ORF">ACFFTU_27170</name>
</gene>
<keyword evidence="2" id="KW-1185">Reference proteome</keyword>
<name>A0ABV5PKM5_STRCM</name>
<comment type="caution">
    <text evidence="1">The sequence shown here is derived from an EMBL/GenBank/DDBJ whole genome shotgun (WGS) entry which is preliminary data.</text>
</comment>
<evidence type="ECO:0000313" key="2">
    <source>
        <dbReference type="Proteomes" id="UP001589718"/>
    </source>
</evidence>
<accession>A0ABV5PKM5</accession>
<protein>
    <submittedName>
        <fullName evidence="1">Toxin Doc</fullName>
    </submittedName>
</protein>
<proteinExistence type="predicted"/>
<dbReference type="Proteomes" id="UP001589718">
    <property type="component" value="Unassembled WGS sequence"/>
</dbReference>
<organism evidence="1 2">
    <name type="scientific">Streptomyces cremeus</name>
    <dbReference type="NCBI Taxonomy" id="66881"/>
    <lineage>
        <taxon>Bacteria</taxon>
        <taxon>Bacillati</taxon>
        <taxon>Actinomycetota</taxon>
        <taxon>Actinomycetes</taxon>
        <taxon>Kitasatosporales</taxon>
        <taxon>Streptomycetaceae</taxon>
        <taxon>Streptomyces</taxon>
    </lineage>
</organism>
<dbReference type="RefSeq" id="WP_380837649.1">
    <property type="nucleotide sequence ID" value="NZ_JBHMCR010000019.1"/>
</dbReference>